<dbReference type="GO" id="GO:0015031">
    <property type="term" value="P:protein transport"/>
    <property type="evidence" value="ECO:0007669"/>
    <property type="project" value="TreeGrafter"/>
</dbReference>
<dbReference type="PANTHER" id="PTHR11188">
    <property type="entry name" value="ARRESTIN DOMAIN CONTAINING PROTEIN"/>
    <property type="match status" value="1"/>
</dbReference>
<evidence type="ECO:0000259" key="2">
    <source>
        <dbReference type="SMART" id="SM01017"/>
    </source>
</evidence>
<dbReference type="AlphaFoldDB" id="W2TI17"/>
<dbReference type="Pfam" id="PF00339">
    <property type="entry name" value="Arrestin_N"/>
    <property type="match status" value="1"/>
</dbReference>
<dbReference type="OMA" id="EVDFTCC"/>
<keyword evidence="4" id="KW-1185">Reference proteome</keyword>
<comment type="similarity">
    <text evidence="1">Belongs to the arrestin family.</text>
</comment>
<dbReference type="EMBL" id="KI658727">
    <property type="protein sequence ID" value="ETN81463.1"/>
    <property type="molecule type" value="Genomic_DNA"/>
</dbReference>
<dbReference type="SMART" id="SM01017">
    <property type="entry name" value="Arrestin_C"/>
    <property type="match status" value="1"/>
</dbReference>
<dbReference type="SUPFAM" id="SSF81296">
    <property type="entry name" value="E set domains"/>
    <property type="match status" value="2"/>
</dbReference>
<dbReference type="InterPro" id="IPR014752">
    <property type="entry name" value="Arrestin-like_C"/>
</dbReference>
<dbReference type="Gene3D" id="2.60.40.640">
    <property type="match status" value="2"/>
</dbReference>
<dbReference type="Proteomes" id="UP000053676">
    <property type="component" value="Unassembled WGS sequence"/>
</dbReference>
<evidence type="ECO:0000313" key="4">
    <source>
        <dbReference type="Proteomes" id="UP000053676"/>
    </source>
</evidence>
<dbReference type="InterPro" id="IPR011021">
    <property type="entry name" value="Arrestin-like_N"/>
</dbReference>
<sequence length="380" mass="42430">MFFPVEQILPRAPHLNIHVCGTNAIPELMPTTQLNIVVSQPRIVAGETLHVSVLLDSADPGTVIQSLTAEVKGVGRTGWVNIHTDKIFETEKVLLFNFRSLFSYFSLRLLYLLKQLVLCPPGMPIAVGKHQFPLQVVIPENAPSSYESQFGTVRYQIKVVLSANTEQASCTEVFPIVVLARSFFDEVPINVLSPIDFRDEVDFTCCSLPFGCVSLMVSLPRTAFRLGETVEAEVTVNNRTRKGLKECAIQLSMKTQYEAMSRYEHVNEKKLSEHLIELVPLGKVKARHKQIFAKCCVRIPEGAPPTQNYHRDGSETAIIAIHYVLKFIALPGIECEIPLIVTSMGYADSAKHAAFVLHSQRKNSGQQRTVRNIVEEELTC</sequence>
<dbReference type="InterPro" id="IPR014756">
    <property type="entry name" value="Ig_E-set"/>
</dbReference>
<reference evidence="4" key="1">
    <citation type="journal article" date="2014" name="Nat. Genet.">
        <title>Genome of the human hookworm Necator americanus.</title>
        <authorList>
            <person name="Tang Y.T."/>
            <person name="Gao X."/>
            <person name="Rosa B.A."/>
            <person name="Abubucker S."/>
            <person name="Hallsworth-Pepin K."/>
            <person name="Martin J."/>
            <person name="Tyagi R."/>
            <person name="Heizer E."/>
            <person name="Zhang X."/>
            <person name="Bhonagiri-Palsikar V."/>
            <person name="Minx P."/>
            <person name="Warren W.C."/>
            <person name="Wang Q."/>
            <person name="Zhan B."/>
            <person name="Hotez P.J."/>
            <person name="Sternberg P.W."/>
            <person name="Dougall A."/>
            <person name="Gaze S.T."/>
            <person name="Mulvenna J."/>
            <person name="Sotillo J."/>
            <person name="Ranganathan S."/>
            <person name="Rabelo E.M."/>
            <person name="Wilson R.K."/>
            <person name="Felgner P.L."/>
            <person name="Bethony J."/>
            <person name="Hawdon J.M."/>
            <person name="Gasser R.B."/>
            <person name="Loukas A."/>
            <person name="Mitreva M."/>
        </authorList>
    </citation>
    <scope>NUCLEOTIDE SEQUENCE [LARGE SCALE GENOMIC DNA]</scope>
</reference>
<dbReference type="Pfam" id="PF02752">
    <property type="entry name" value="Arrestin_C"/>
    <property type="match status" value="1"/>
</dbReference>
<dbReference type="InterPro" id="IPR050357">
    <property type="entry name" value="Arrestin_domain-protein"/>
</dbReference>
<dbReference type="OrthoDB" id="2333384at2759"/>
<gene>
    <name evidence="3" type="ORF">NECAME_02143</name>
</gene>
<protein>
    <submittedName>
        <fullName evidence="3">Arrestin domain protein</fullName>
    </submittedName>
</protein>
<dbReference type="PANTHER" id="PTHR11188:SF51">
    <property type="entry name" value="ARRESTIN DOMAIN-CONTAINING PROTEIN 15"/>
    <property type="match status" value="1"/>
</dbReference>
<dbReference type="GO" id="GO:0005737">
    <property type="term" value="C:cytoplasm"/>
    <property type="evidence" value="ECO:0007669"/>
    <property type="project" value="TreeGrafter"/>
</dbReference>
<organism evidence="3 4">
    <name type="scientific">Necator americanus</name>
    <name type="common">Human hookworm</name>
    <dbReference type="NCBI Taxonomy" id="51031"/>
    <lineage>
        <taxon>Eukaryota</taxon>
        <taxon>Metazoa</taxon>
        <taxon>Ecdysozoa</taxon>
        <taxon>Nematoda</taxon>
        <taxon>Chromadorea</taxon>
        <taxon>Rhabditida</taxon>
        <taxon>Rhabditina</taxon>
        <taxon>Rhabditomorpha</taxon>
        <taxon>Strongyloidea</taxon>
        <taxon>Ancylostomatidae</taxon>
        <taxon>Bunostominae</taxon>
        <taxon>Necator</taxon>
    </lineage>
</organism>
<dbReference type="InterPro" id="IPR011022">
    <property type="entry name" value="Arrestin_C-like"/>
</dbReference>
<proteinExistence type="inferred from homology"/>
<evidence type="ECO:0000313" key="3">
    <source>
        <dbReference type="EMBL" id="ETN81463.1"/>
    </source>
</evidence>
<feature type="domain" description="Arrestin C-terminal-like" evidence="2">
    <location>
        <begin position="209"/>
        <end position="346"/>
    </location>
</feature>
<evidence type="ECO:0000256" key="1">
    <source>
        <dbReference type="ARBA" id="ARBA00005298"/>
    </source>
</evidence>
<dbReference type="KEGG" id="nai:NECAME_02143"/>
<name>W2TI17_NECAM</name>
<accession>W2TI17</accession>